<reference evidence="1" key="1">
    <citation type="journal article" date="2018" name="Data Brief">
        <title>Genome sequence data from 17 accessions of Ensete ventricosum, a staple food crop for millions in Ethiopia.</title>
        <authorList>
            <person name="Yemataw Z."/>
            <person name="Muzemil S."/>
            <person name="Ambachew D."/>
            <person name="Tripathi L."/>
            <person name="Tesfaye K."/>
            <person name="Chala A."/>
            <person name="Farbos A."/>
            <person name="O'Neill P."/>
            <person name="Moore K."/>
            <person name="Grant M."/>
            <person name="Studholme D.J."/>
        </authorList>
    </citation>
    <scope>NUCLEOTIDE SEQUENCE [LARGE SCALE GENOMIC DNA]</scope>
    <source>
        <tissue evidence="1">Leaf</tissue>
    </source>
</reference>
<accession>A0A445M8Q9</accession>
<organism evidence="1">
    <name type="scientific">Ensete ventricosum</name>
    <name type="common">Abyssinian banana</name>
    <name type="synonym">Musa ensete</name>
    <dbReference type="NCBI Taxonomy" id="4639"/>
    <lineage>
        <taxon>Eukaryota</taxon>
        <taxon>Viridiplantae</taxon>
        <taxon>Streptophyta</taxon>
        <taxon>Embryophyta</taxon>
        <taxon>Tracheophyta</taxon>
        <taxon>Spermatophyta</taxon>
        <taxon>Magnoliopsida</taxon>
        <taxon>Liliopsida</taxon>
        <taxon>Zingiberales</taxon>
        <taxon>Musaceae</taxon>
        <taxon>Ensete</taxon>
    </lineage>
</organism>
<proteinExistence type="predicted"/>
<dbReference type="AlphaFoldDB" id="A0A445M8Q9"/>
<gene>
    <name evidence="1" type="ORF">BHM03_00000892</name>
</gene>
<dbReference type="Proteomes" id="UP000290560">
    <property type="component" value="Unassembled WGS sequence"/>
</dbReference>
<evidence type="ECO:0000313" key="1">
    <source>
        <dbReference type="EMBL" id="RZR70631.1"/>
    </source>
</evidence>
<protein>
    <submittedName>
        <fullName evidence="1">Uncharacterized protein</fullName>
    </submittedName>
</protein>
<dbReference type="EMBL" id="KV875450">
    <property type="protein sequence ID" value="RZR70631.1"/>
    <property type="molecule type" value="Genomic_DNA"/>
</dbReference>
<name>A0A445M8Q9_ENSVE</name>
<sequence>MPSCSPPTAPSTRVFNAAGTTGDRPCCGQACGVSLQPCYRMIFSDSLRFGSCAMPDDTTHQTHTLIVTRHTTQFGWGIHYYPYHSLSPGRRLSRDFVKTRGRILRVRSCNKGVICMPVWGYATSAIGWLALAWLSGGCRASQGKPSGEQKVCLEILGTKRQMVPGQGRMSSASSHSESRSVEILARRSRVLSHPSRDSGSTIVVSLSGGATPVDPRVANALATMQSFFNVDSIVMTCQLKEGVKDMNEVWLAEAGLSPAPQVAYDALGSTTKVLVEKGKEPVVTEEAPECGYTLRELCKVEDRAGVEKYFATVMTRLKVAEGEAPMMSRWSTISELSQFWTKGPLSGEYLRGALHPALAKQVYECSSKELMNRAGKSTVWLESLKNQQKRLEEEVGVLHSSLDGAWNDRARLEGDVLSLTEAATLLEAELKVEGPRAVAVYKASRGFESGLEKMGRVNYEFGY</sequence>